<dbReference type="SUPFAM" id="SSF47384">
    <property type="entry name" value="Homodimeric domain of signal transducing histidine kinase"/>
    <property type="match status" value="1"/>
</dbReference>
<dbReference type="Gene3D" id="1.10.287.130">
    <property type="match status" value="1"/>
</dbReference>
<dbReference type="InterPro" id="IPR003594">
    <property type="entry name" value="HATPase_dom"/>
</dbReference>
<dbReference type="SUPFAM" id="SSF55073">
    <property type="entry name" value="Nucleotide cyclase"/>
    <property type="match status" value="1"/>
</dbReference>
<dbReference type="PROSITE" id="PS50109">
    <property type="entry name" value="HIS_KIN"/>
    <property type="match status" value="1"/>
</dbReference>
<dbReference type="GO" id="GO:0000155">
    <property type="term" value="F:phosphorelay sensor kinase activity"/>
    <property type="evidence" value="ECO:0007669"/>
    <property type="project" value="InterPro"/>
</dbReference>
<dbReference type="SMART" id="SM00387">
    <property type="entry name" value="HATPase_c"/>
    <property type="match status" value="1"/>
</dbReference>
<dbReference type="SMART" id="SM00388">
    <property type="entry name" value="HisKA"/>
    <property type="match status" value="1"/>
</dbReference>
<dbReference type="SUPFAM" id="SSF55874">
    <property type="entry name" value="ATPase domain of HSP90 chaperone/DNA topoisomerase II/histidine kinase"/>
    <property type="match status" value="1"/>
</dbReference>
<evidence type="ECO:0000256" key="2">
    <source>
        <dbReference type="ARBA" id="ARBA00012438"/>
    </source>
</evidence>
<dbReference type="STRING" id="1440763.BJI69_10565"/>
<dbReference type="InterPro" id="IPR000160">
    <property type="entry name" value="GGDEF_dom"/>
</dbReference>
<evidence type="ECO:0000313" key="7">
    <source>
        <dbReference type="Proteomes" id="UP000182987"/>
    </source>
</evidence>
<evidence type="ECO:0000256" key="3">
    <source>
        <dbReference type="ARBA" id="ARBA00022553"/>
    </source>
</evidence>
<gene>
    <name evidence="6" type="ORF">BJI69_10565</name>
</gene>
<dbReference type="SMART" id="SM00267">
    <property type="entry name" value="GGDEF"/>
    <property type="match status" value="1"/>
</dbReference>
<dbReference type="Gene3D" id="3.30.70.270">
    <property type="match status" value="1"/>
</dbReference>
<dbReference type="OrthoDB" id="9768069at2"/>
<protein>
    <recommendedName>
        <fullName evidence="2">histidine kinase</fullName>
        <ecNumber evidence="2">2.7.13.3</ecNumber>
    </recommendedName>
</protein>
<dbReference type="Pfam" id="PF00990">
    <property type="entry name" value="GGDEF"/>
    <property type="match status" value="1"/>
</dbReference>
<dbReference type="EC" id="2.7.13.3" evidence="2"/>
<dbReference type="InterPro" id="IPR005467">
    <property type="entry name" value="His_kinase_dom"/>
</dbReference>
<dbReference type="Proteomes" id="UP000182987">
    <property type="component" value="Chromosome"/>
</dbReference>
<dbReference type="CDD" id="cd00075">
    <property type="entry name" value="HATPase"/>
    <property type="match status" value="1"/>
</dbReference>
<dbReference type="InterPro" id="IPR043128">
    <property type="entry name" value="Rev_trsase/Diguanyl_cyclase"/>
</dbReference>
<evidence type="ECO:0000259" key="4">
    <source>
        <dbReference type="PROSITE" id="PS50109"/>
    </source>
</evidence>
<name>A0A1L3ETE9_9GAMM</name>
<evidence type="ECO:0000256" key="1">
    <source>
        <dbReference type="ARBA" id="ARBA00000085"/>
    </source>
</evidence>
<dbReference type="KEGG" id="lrz:BJI69_10565"/>
<dbReference type="Pfam" id="PF00512">
    <property type="entry name" value="HisKA"/>
    <property type="match status" value="1"/>
</dbReference>
<dbReference type="InterPro" id="IPR036097">
    <property type="entry name" value="HisK_dim/P_sf"/>
</dbReference>
<evidence type="ECO:0000313" key="6">
    <source>
        <dbReference type="EMBL" id="APG04294.1"/>
    </source>
</evidence>
<dbReference type="PANTHER" id="PTHR43547">
    <property type="entry name" value="TWO-COMPONENT HISTIDINE KINASE"/>
    <property type="match status" value="1"/>
</dbReference>
<dbReference type="EMBL" id="CP017480">
    <property type="protein sequence ID" value="APG04294.1"/>
    <property type="molecule type" value="Genomic_DNA"/>
</dbReference>
<dbReference type="InterPro" id="IPR036890">
    <property type="entry name" value="HATPase_C_sf"/>
</dbReference>
<keyword evidence="7" id="KW-1185">Reference proteome</keyword>
<keyword evidence="3" id="KW-0597">Phosphoprotein</keyword>
<dbReference type="PRINTS" id="PR00344">
    <property type="entry name" value="BCTRLSENSOR"/>
</dbReference>
<dbReference type="PANTHER" id="PTHR43547:SF2">
    <property type="entry name" value="HYBRID SIGNAL TRANSDUCTION HISTIDINE KINASE C"/>
    <property type="match status" value="1"/>
</dbReference>
<comment type="catalytic activity">
    <reaction evidence="1">
        <text>ATP + protein L-histidine = ADP + protein N-phospho-L-histidine.</text>
        <dbReference type="EC" id="2.7.13.3"/>
    </reaction>
</comment>
<reference evidence="7" key="1">
    <citation type="submission" date="2016-09" db="EMBL/GenBank/DDBJ databases">
        <authorList>
            <person name="Lysoe E."/>
        </authorList>
    </citation>
    <scope>NUCLEOTIDE SEQUENCE [LARGE SCALE GENOMIC DNA]</scope>
    <source>
        <strain evidence="7">LJ96T</strain>
    </source>
</reference>
<sequence length="493" mass="52887">MENAQVAPTNDELAASLREAQERARISARLLDDMSRTLGPDTLTLLPNRVLLLDRIVQAMAVARLHQCRLALLSISLDNFSDILHKFGREEGDAVLRLVAGRLTGAVGTVETVSRHGTHAFLILLPEILLDETDVIAQRVREALEAPVELHAEMPQLAVSIGVAFFPDHGQSPLELIGDADAAMRRAAQVGDRTPAIFDRSMIVASAEIAAERSDAAAGPADLGSLDGAASPLLNYLRDANEQLLLASISSLDKKELAELALHRHTDFLAVLAHELRTPLTPIGLASAMMSEVESDQIARLQGVISRQIAHISRLLTDLLEVSRFNTGKVRLKREVVPIGAVISQALDTCGPAIRSRGQTLTTALPRVQARVFGDPVRLAQVFTNLLDNASKYTPGGGTLDLRVEADAESVKVTIADNGIGISAAALPHIFEPFVQDRSAVAFNGTGLGIGLTVVRDMVEAHGGRVQVFSPGTDLGTSFEVTLTRVHDPVRRV</sequence>
<accession>A0A1L3ETE9</accession>
<dbReference type="NCBIfam" id="TIGR00254">
    <property type="entry name" value="GGDEF"/>
    <property type="match status" value="1"/>
</dbReference>
<dbReference type="InterPro" id="IPR004358">
    <property type="entry name" value="Sig_transdc_His_kin-like_C"/>
</dbReference>
<dbReference type="PROSITE" id="PS50887">
    <property type="entry name" value="GGDEF"/>
    <property type="match status" value="1"/>
</dbReference>
<dbReference type="AlphaFoldDB" id="A0A1L3ETE9"/>
<dbReference type="CDD" id="cd01949">
    <property type="entry name" value="GGDEF"/>
    <property type="match status" value="1"/>
</dbReference>
<dbReference type="RefSeq" id="WP_052767277.1">
    <property type="nucleotide sequence ID" value="NZ_JPLB01000050.1"/>
</dbReference>
<dbReference type="InterPro" id="IPR003661">
    <property type="entry name" value="HisK_dim/P_dom"/>
</dbReference>
<dbReference type="InterPro" id="IPR029787">
    <property type="entry name" value="Nucleotide_cyclase"/>
</dbReference>
<evidence type="ECO:0000259" key="5">
    <source>
        <dbReference type="PROSITE" id="PS50887"/>
    </source>
</evidence>
<feature type="domain" description="Histidine kinase" evidence="4">
    <location>
        <begin position="271"/>
        <end position="487"/>
    </location>
</feature>
<dbReference type="Pfam" id="PF02518">
    <property type="entry name" value="HATPase_c"/>
    <property type="match status" value="1"/>
</dbReference>
<dbReference type="CDD" id="cd00082">
    <property type="entry name" value="HisKA"/>
    <property type="match status" value="1"/>
</dbReference>
<organism evidence="6 7">
    <name type="scientific">Luteibacter rhizovicinus DSM 16549</name>
    <dbReference type="NCBI Taxonomy" id="1440763"/>
    <lineage>
        <taxon>Bacteria</taxon>
        <taxon>Pseudomonadati</taxon>
        <taxon>Pseudomonadota</taxon>
        <taxon>Gammaproteobacteria</taxon>
        <taxon>Lysobacterales</taxon>
        <taxon>Rhodanobacteraceae</taxon>
        <taxon>Luteibacter</taxon>
    </lineage>
</organism>
<feature type="domain" description="GGDEF" evidence="5">
    <location>
        <begin position="68"/>
        <end position="200"/>
    </location>
</feature>
<proteinExistence type="predicted"/>
<dbReference type="Gene3D" id="3.30.565.10">
    <property type="entry name" value="Histidine kinase-like ATPase, C-terminal domain"/>
    <property type="match status" value="1"/>
</dbReference>